<organism evidence="1 2">
    <name type="scientific">Priestia aryabhattai</name>
    <name type="common">Bacillus aryabhattai</name>
    <dbReference type="NCBI Taxonomy" id="412384"/>
    <lineage>
        <taxon>Bacteria</taxon>
        <taxon>Bacillati</taxon>
        <taxon>Bacillota</taxon>
        <taxon>Bacilli</taxon>
        <taxon>Bacillales</taxon>
        <taxon>Bacillaceae</taxon>
        <taxon>Priestia</taxon>
    </lineage>
</organism>
<gene>
    <name evidence="1" type="ORF">ABDD91_26665</name>
</gene>
<protein>
    <recommendedName>
        <fullName evidence="3">Arc-like DNA binding domain-containing protein</fullName>
    </recommendedName>
</protein>
<dbReference type="RefSeq" id="WP_345936378.1">
    <property type="nucleotide sequence ID" value="NZ_JBDIVD010000002.1"/>
</dbReference>
<name>A0ABD5L279_PRIAR</name>
<evidence type="ECO:0008006" key="3">
    <source>
        <dbReference type="Google" id="ProtNLM"/>
    </source>
</evidence>
<evidence type="ECO:0000313" key="1">
    <source>
        <dbReference type="EMBL" id="MEN3156424.1"/>
    </source>
</evidence>
<reference evidence="1 2" key="1">
    <citation type="submission" date="2024-05" db="EMBL/GenBank/DDBJ databases">
        <title>The mechanism of isolation and screening of efficient mineral weathering bacteria priestia aryabhattai c4-10 with weathered biotite.</title>
        <authorList>
            <person name="Yang S."/>
        </authorList>
    </citation>
    <scope>NUCLEOTIDE SEQUENCE [LARGE SCALE GENOMIC DNA]</scope>
    <source>
        <strain evidence="1 2">C4-10</strain>
    </source>
</reference>
<evidence type="ECO:0000313" key="2">
    <source>
        <dbReference type="Proteomes" id="UP001418804"/>
    </source>
</evidence>
<dbReference type="EMBL" id="JBDIVD010000002">
    <property type="protein sequence ID" value="MEN3156424.1"/>
    <property type="molecule type" value="Genomic_DNA"/>
</dbReference>
<accession>A0ABD5L279</accession>
<reference evidence="1 2" key="2">
    <citation type="submission" date="2024-05" db="EMBL/GenBank/DDBJ databases">
        <authorList>
            <person name="Zheng X."/>
        </authorList>
    </citation>
    <scope>NUCLEOTIDE SEQUENCE [LARGE SCALE GENOMIC DNA]</scope>
    <source>
        <strain evidence="1 2">C4-10</strain>
    </source>
</reference>
<proteinExistence type="predicted"/>
<sequence>MMKERMKVSLPPEVKKYIQSYMKEHHLSFTGDAISRICQEHEEAQKKEGDSIEKSLKDVTQHIEDLLQKERLHIKKELLYMEQNIEQSTRDILKEVEDYSLAKRGELFASLLEGYEK</sequence>
<dbReference type="AlphaFoldDB" id="A0ABD5L279"/>
<comment type="caution">
    <text evidence="1">The sequence shown here is derived from an EMBL/GenBank/DDBJ whole genome shotgun (WGS) entry which is preliminary data.</text>
</comment>
<dbReference type="Proteomes" id="UP001418804">
    <property type="component" value="Unassembled WGS sequence"/>
</dbReference>